<keyword evidence="3" id="KW-1185">Reference proteome</keyword>
<evidence type="ECO:0008006" key="4">
    <source>
        <dbReference type="Google" id="ProtNLM"/>
    </source>
</evidence>
<reference evidence="2 3" key="1">
    <citation type="submission" date="2023-07" db="EMBL/GenBank/DDBJ databases">
        <title>Sequencing the genomes of 1000 actinobacteria strains.</title>
        <authorList>
            <person name="Klenk H.-P."/>
        </authorList>
    </citation>
    <scope>NUCLEOTIDE SEQUENCE [LARGE SCALE GENOMIC DNA]</scope>
    <source>
        <strain evidence="2 3">DSM 45554</strain>
    </source>
</reference>
<evidence type="ECO:0000313" key="2">
    <source>
        <dbReference type="EMBL" id="MDR7385094.1"/>
    </source>
</evidence>
<dbReference type="Gene3D" id="1.10.490.10">
    <property type="entry name" value="Globins"/>
    <property type="match status" value="1"/>
</dbReference>
<organism evidence="2 3">
    <name type="scientific">Promicromonospora iranensis</name>
    <dbReference type="NCBI Taxonomy" id="1105144"/>
    <lineage>
        <taxon>Bacteria</taxon>
        <taxon>Bacillati</taxon>
        <taxon>Actinomycetota</taxon>
        <taxon>Actinomycetes</taxon>
        <taxon>Micrococcales</taxon>
        <taxon>Promicromonosporaceae</taxon>
        <taxon>Promicromonospora</taxon>
    </lineage>
</organism>
<comment type="caution">
    <text evidence="2">The sequence shown here is derived from an EMBL/GenBank/DDBJ whole genome shotgun (WGS) entry which is preliminary data.</text>
</comment>
<sequence length="128" mass="13478">MTDEAGGSRTIYDAMGGMPAVMALADGPPAYTGGGSPMGDHTGVVRAHSGNGPHDEMDARAVGCFVLAMDEAGLPDDERLRAALTDWFVWATEHVNRDHQTPDAVPADLPMPYWSWDGPQSIGAGLRG</sequence>
<proteinExistence type="predicted"/>
<feature type="region of interest" description="Disordered" evidence="1">
    <location>
        <begin position="32"/>
        <end position="55"/>
    </location>
</feature>
<gene>
    <name evidence="2" type="ORF">J2S48_004609</name>
</gene>
<evidence type="ECO:0000256" key="1">
    <source>
        <dbReference type="SAM" id="MobiDB-lite"/>
    </source>
</evidence>
<dbReference type="RefSeq" id="WP_274997395.1">
    <property type="nucleotide sequence ID" value="NZ_JAJQQP010000015.1"/>
</dbReference>
<protein>
    <recommendedName>
        <fullName evidence="4">Hemoglobin</fullName>
    </recommendedName>
</protein>
<dbReference type="Proteomes" id="UP001183585">
    <property type="component" value="Unassembled WGS sequence"/>
</dbReference>
<dbReference type="InterPro" id="IPR012292">
    <property type="entry name" value="Globin/Proto"/>
</dbReference>
<name>A0ABU2CUT6_9MICO</name>
<accession>A0ABU2CUT6</accession>
<evidence type="ECO:0000313" key="3">
    <source>
        <dbReference type="Proteomes" id="UP001183585"/>
    </source>
</evidence>
<dbReference type="EMBL" id="JAVDYE010000001">
    <property type="protein sequence ID" value="MDR7385094.1"/>
    <property type="molecule type" value="Genomic_DNA"/>
</dbReference>